<dbReference type="EMBL" id="CAJVCH010077280">
    <property type="protein sequence ID" value="CAG7721180.1"/>
    <property type="molecule type" value="Genomic_DNA"/>
</dbReference>
<comment type="caution">
    <text evidence="2">The sequence shown here is derived from an EMBL/GenBank/DDBJ whole genome shotgun (WGS) entry which is preliminary data.</text>
</comment>
<evidence type="ECO:0000256" key="1">
    <source>
        <dbReference type="SAM" id="MobiDB-lite"/>
    </source>
</evidence>
<proteinExistence type="predicted"/>
<sequence length="620" mass="72058">MDPEDAQDMELDPKPPNAPLSQNRLMNHVLNIFVIFQNLMSMLELQNILKCGRLNQNWNANTRKYIRERRICYAQIGKDLPCKQLEVFCRFLRTCKNRLPFNGVSVSPQCSSEPCPLSGVHDFSKVFDETALETFVKHLEILPLNQSLAQHPSPIWNQSPRIGDCLLKEFLHDFMLKIAPALSTISVSYPSIDQGFVTGLLQSNGSQNCLPNLKAIEFRLKPANMNPLVLESIFAATPNLRSFIGFLRSAQLESLISRGKTGIVRELVLTINQRASLLVQFALLNPRLKILTVPQLWDCSRSNLSEYKYILHLILKGSFKSLKELNVDFSVLRIIMKHFRISLPNLKVLRIRYCQSLDKQLGYRLLKSIDFSSLFPYLEIVELHMYESADLTNEFLVEEFEGFVPEHVCTSVTDLRFRSNWGVSWNTETLCVMRETFPNVKHFQVQHIRNLRTFLRTLWTTWTDLESIDMYVLDDTVRVNLDEIFCGISEDDVEELLAVTTMEELVWAEPEHCSITDLKNLKRLRIQLQHSFDCFRQDTSNNAFISRVTGCLAFAKMPELQVQIIRNECEWIIFEGFHAFSCFFNFRQLQPFAKIISIDPEYSWKQKFDFKNYNEPLMQF</sequence>
<accession>A0A8J2JJ17</accession>
<reference evidence="2" key="1">
    <citation type="submission" date="2021-06" db="EMBL/GenBank/DDBJ databases">
        <authorList>
            <person name="Hodson N. C."/>
            <person name="Mongue J. A."/>
            <person name="Jaron S. K."/>
        </authorList>
    </citation>
    <scope>NUCLEOTIDE SEQUENCE</scope>
</reference>
<name>A0A8J2JJ17_9HEXA</name>
<feature type="region of interest" description="Disordered" evidence="1">
    <location>
        <begin position="1"/>
        <end position="20"/>
    </location>
</feature>
<dbReference type="Proteomes" id="UP000708208">
    <property type="component" value="Unassembled WGS sequence"/>
</dbReference>
<organism evidence="2 3">
    <name type="scientific">Allacma fusca</name>
    <dbReference type="NCBI Taxonomy" id="39272"/>
    <lineage>
        <taxon>Eukaryota</taxon>
        <taxon>Metazoa</taxon>
        <taxon>Ecdysozoa</taxon>
        <taxon>Arthropoda</taxon>
        <taxon>Hexapoda</taxon>
        <taxon>Collembola</taxon>
        <taxon>Symphypleona</taxon>
        <taxon>Sminthuridae</taxon>
        <taxon>Allacma</taxon>
    </lineage>
</organism>
<evidence type="ECO:0000313" key="2">
    <source>
        <dbReference type="EMBL" id="CAG7721180.1"/>
    </source>
</evidence>
<dbReference type="AlphaFoldDB" id="A0A8J2JJ17"/>
<protein>
    <submittedName>
        <fullName evidence="2">Uncharacterized protein</fullName>
    </submittedName>
</protein>
<keyword evidence="3" id="KW-1185">Reference proteome</keyword>
<evidence type="ECO:0000313" key="3">
    <source>
        <dbReference type="Proteomes" id="UP000708208"/>
    </source>
</evidence>
<gene>
    <name evidence="2" type="ORF">AFUS01_LOCUS10414</name>
</gene>
<feature type="compositionally biased region" description="Acidic residues" evidence="1">
    <location>
        <begin position="1"/>
        <end position="10"/>
    </location>
</feature>